<dbReference type="KEGG" id="svp:Pan189_23560"/>
<evidence type="ECO:0000313" key="3">
    <source>
        <dbReference type="EMBL" id="QDT37972.1"/>
    </source>
</evidence>
<gene>
    <name evidence="3" type="ORF">Pan189_23560</name>
</gene>
<evidence type="ECO:0008006" key="5">
    <source>
        <dbReference type="Google" id="ProtNLM"/>
    </source>
</evidence>
<feature type="signal peptide" evidence="2">
    <location>
        <begin position="1"/>
        <end position="23"/>
    </location>
</feature>
<accession>A0A517R272</accession>
<evidence type="ECO:0000256" key="1">
    <source>
        <dbReference type="SAM" id="MobiDB-lite"/>
    </source>
</evidence>
<feature type="compositionally biased region" description="Polar residues" evidence="1">
    <location>
        <begin position="264"/>
        <end position="287"/>
    </location>
</feature>
<protein>
    <recommendedName>
        <fullName evidence="5">Ser-Thr-rich glycosyl-phosphatidyl-inositol-anchored membrane family protein</fullName>
    </recommendedName>
</protein>
<keyword evidence="4" id="KW-1185">Reference proteome</keyword>
<dbReference type="EMBL" id="CP036268">
    <property type="protein sequence ID" value="QDT37972.1"/>
    <property type="molecule type" value="Genomic_DNA"/>
</dbReference>
<dbReference type="AlphaFoldDB" id="A0A517R272"/>
<reference evidence="3 4" key="1">
    <citation type="submission" date="2019-02" db="EMBL/GenBank/DDBJ databases">
        <title>Deep-cultivation of Planctomycetes and their phenomic and genomic characterization uncovers novel biology.</title>
        <authorList>
            <person name="Wiegand S."/>
            <person name="Jogler M."/>
            <person name="Boedeker C."/>
            <person name="Pinto D."/>
            <person name="Vollmers J."/>
            <person name="Rivas-Marin E."/>
            <person name="Kohn T."/>
            <person name="Peeters S.H."/>
            <person name="Heuer A."/>
            <person name="Rast P."/>
            <person name="Oberbeckmann S."/>
            <person name="Bunk B."/>
            <person name="Jeske O."/>
            <person name="Meyerdierks A."/>
            <person name="Storesund J.E."/>
            <person name="Kallscheuer N."/>
            <person name="Luecker S."/>
            <person name="Lage O.M."/>
            <person name="Pohl T."/>
            <person name="Merkel B.J."/>
            <person name="Hornburger P."/>
            <person name="Mueller R.-W."/>
            <person name="Bruemmer F."/>
            <person name="Labrenz M."/>
            <person name="Spormann A.M."/>
            <person name="Op den Camp H."/>
            <person name="Overmann J."/>
            <person name="Amann R."/>
            <person name="Jetten M.S.M."/>
            <person name="Mascher T."/>
            <person name="Medema M.H."/>
            <person name="Devos D.P."/>
            <person name="Kaster A.-K."/>
            <person name="Ovreas L."/>
            <person name="Rohde M."/>
            <person name="Galperin M.Y."/>
            <person name="Jogler C."/>
        </authorList>
    </citation>
    <scope>NUCLEOTIDE SEQUENCE [LARGE SCALE GENOMIC DNA]</scope>
    <source>
        <strain evidence="3 4">Pan189</strain>
    </source>
</reference>
<dbReference type="Proteomes" id="UP000317318">
    <property type="component" value="Chromosome"/>
</dbReference>
<sequence precursor="true">MTNVLRIIVLTAGFALIGATATADDAVHTNKSKFRIPYRFNEAEMERLGAREVRLYVSTDRGLKWKMAQSVAPATARFLYEADGDGEYWFSVRTIDRAGGMHPATRQLTAGLKVVVDTVQPQLDVKIRRVRPDQVRLSWQGRDAYLDVQSIRLEFQQGQQQRWLPVRVVPQAAGQTAWNVPAGTEVAVRGTIADLAGNTVESSDAIVSSQAENDSPFFDTGTVPLLPPDELDGPIASRRDRYISQDGGSLPQLTPLTMPGRQLPSPQFTSNGSQKAERSQSFGNSSDGLVPDSQPDPIDAGGVRTVGTKQFTIDYQIDDVGPSGIGAVEFFVTQDEGRTWFRYGVDEDRESPFEVEVPSEGAYGFSIRVRSGVGLVDSPPQPGEDPDIAIVVDLTGPKADLFAPEQGRGKNFGRVLLRWTVDDPNPTQKCVSLAYSASPEGPWEPITPWMEDRGGYLWELGTGLPERVFVRLNARDRAGNVTRVVTPEPLTIDLSRPKATILKVAPVR</sequence>
<feature type="chain" id="PRO_5022121752" description="Ser-Thr-rich glycosyl-phosphatidyl-inositol-anchored membrane family protein" evidence="2">
    <location>
        <begin position="24"/>
        <end position="508"/>
    </location>
</feature>
<feature type="region of interest" description="Disordered" evidence="1">
    <location>
        <begin position="211"/>
        <end position="304"/>
    </location>
</feature>
<dbReference type="OrthoDB" id="257265at2"/>
<name>A0A517R272_9PLAN</name>
<dbReference type="RefSeq" id="WP_145364041.1">
    <property type="nucleotide sequence ID" value="NZ_CP036268.1"/>
</dbReference>
<proteinExistence type="predicted"/>
<evidence type="ECO:0000256" key="2">
    <source>
        <dbReference type="SAM" id="SignalP"/>
    </source>
</evidence>
<organism evidence="3 4">
    <name type="scientific">Stratiformator vulcanicus</name>
    <dbReference type="NCBI Taxonomy" id="2527980"/>
    <lineage>
        <taxon>Bacteria</taxon>
        <taxon>Pseudomonadati</taxon>
        <taxon>Planctomycetota</taxon>
        <taxon>Planctomycetia</taxon>
        <taxon>Planctomycetales</taxon>
        <taxon>Planctomycetaceae</taxon>
        <taxon>Stratiformator</taxon>
    </lineage>
</organism>
<evidence type="ECO:0000313" key="4">
    <source>
        <dbReference type="Proteomes" id="UP000317318"/>
    </source>
</evidence>
<keyword evidence="2" id="KW-0732">Signal</keyword>